<dbReference type="AlphaFoldDB" id="A0A0W0GBQ8"/>
<accession>A0A0W0GBQ8</accession>
<evidence type="ECO:0000313" key="2">
    <source>
        <dbReference type="Proteomes" id="UP000054988"/>
    </source>
</evidence>
<reference evidence="1 2" key="1">
    <citation type="submission" date="2015-12" db="EMBL/GenBank/DDBJ databases">
        <title>Draft genome sequence of Moniliophthora roreri, the causal agent of frosty pod rot of cacao.</title>
        <authorList>
            <person name="Aime M.C."/>
            <person name="Diaz-Valderrama J.R."/>
            <person name="Kijpornyongpan T."/>
            <person name="Phillips-Mora W."/>
        </authorList>
    </citation>
    <scope>NUCLEOTIDE SEQUENCE [LARGE SCALE GENOMIC DNA]</scope>
    <source>
        <strain evidence="1 2">MCA 2952</strain>
    </source>
</reference>
<organism evidence="1 2">
    <name type="scientific">Moniliophthora roreri</name>
    <name type="common">Frosty pod rot fungus</name>
    <name type="synonym">Monilia roreri</name>
    <dbReference type="NCBI Taxonomy" id="221103"/>
    <lineage>
        <taxon>Eukaryota</taxon>
        <taxon>Fungi</taxon>
        <taxon>Dikarya</taxon>
        <taxon>Basidiomycota</taxon>
        <taxon>Agaricomycotina</taxon>
        <taxon>Agaricomycetes</taxon>
        <taxon>Agaricomycetidae</taxon>
        <taxon>Agaricales</taxon>
        <taxon>Marasmiineae</taxon>
        <taxon>Marasmiaceae</taxon>
        <taxon>Moniliophthora</taxon>
    </lineage>
</organism>
<protein>
    <submittedName>
        <fullName evidence="1">Uncharacterized protein</fullName>
    </submittedName>
</protein>
<evidence type="ECO:0000313" key="1">
    <source>
        <dbReference type="EMBL" id="KTB45992.1"/>
    </source>
</evidence>
<sequence length="522" mass="60060">MSFSHSSSFSFRDDNTFNHIHGHQVNGPVTAGIVNFNNQVMVERTEYDEFEYVKRGHIVSMKEIYSELSQWDWKWQNGGLTAQHKARKTIYTVELYPDRQSKYTAVLYEGKDAHKAWKKDFKQFSCTRKPGIAQLFGINQSAIPMLIFHHELIPCAHFFKRTIWMNMYIHHLRANMKCGQSQLWMNTANGALFIGPNGPSAPSPLSGADKPIDVPTSVEMLKDDTSFRFFSKFGSSLDGSVLFCAQQTYEIIHLENLFPETAEDCQSKDSDHPDRGSATYPYLRGLWKNPPHHLPMDVIGGLRFDTVYSPSMKAIARWLQGAGSLWWWWGYNRKGLVDETELDIGTRFKLDLTRGQEVRLEANYYGWKLREAWLSQSPRVFDAVDVTEQHENFFIVNSPHLKIQSTQRPTASSTPRNCKHSMKETPLTPTPIYFFLRLLPMSGYVWLLSWPVHIYTAIRDWQNARGFDPATSAWAQSKHYPEFEILGDSGRSKDVVDAREEEQTSTSWWEAFEGSGISAFGF</sequence>
<dbReference type="EMBL" id="LATX01000529">
    <property type="protein sequence ID" value="KTB45992.1"/>
    <property type="molecule type" value="Genomic_DNA"/>
</dbReference>
<gene>
    <name evidence="1" type="ORF">WG66_1422</name>
</gene>
<comment type="caution">
    <text evidence="1">The sequence shown here is derived from an EMBL/GenBank/DDBJ whole genome shotgun (WGS) entry which is preliminary data.</text>
</comment>
<name>A0A0W0GBQ8_MONRR</name>
<dbReference type="Proteomes" id="UP000054988">
    <property type="component" value="Unassembled WGS sequence"/>
</dbReference>
<proteinExistence type="predicted"/>